<dbReference type="PANTHER" id="PTHR43085">
    <property type="entry name" value="HEXOKINASE FAMILY MEMBER"/>
    <property type="match status" value="1"/>
</dbReference>
<keyword evidence="5" id="KW-0067">ATP-binding</keyword>
<evidence type="ECO:0000256" key="2">
    <source>
        <dbReference type="ARBA" id="ARBA00022679"/>
    </source>
</evidence>
<keyword evidence="3" id="KW-0547">Nucleotide-binding</keyword>
<dbReference type="Gene3D" id="3.40.1190.20">
    <property type="match status" value="1"/>
</dbReference>
<comment type="similarity">
    <text evidence="1">Belongs to the carbohydrate kinase PfkB family.</text>
</comment>
<evidence type="ECO:0000256" key="5">
    <source>
        <dbReference type="ARBA" id="ARBA00022840"/>
    </source>
</evidence>
<comment type="caution">
    <text evidence="7">The sequence shown here is derived from an EMBL/GenBank/DDBJ whole genome shotgun (WGS) entry which is preliminary data.</text>
</comment>
<dbReference type="Proteomes" id="UP001519654">
    <property type="component" value="Unassembled WGS sequence"/>
</dbReference>
<dbReference type="RefSeq" id="WP_215792273.1">
    <property type="nucleotide sequence ID" value="NZ_JAHKKG010000010.1"/>
</dbReference>
<dbReference type="PANTHER" id="PTHR43085:SF1">
    <property type="entry name" value="PSEUDOURIDINE KINASE-RELATED"/>
    <property type="match status" value="1"/>
</dbReference>
<evidence type="ECO:0000256" key="1">
    <source>
        <dbReference type="ARBA" id="ARBA00010688"/>
    </source>
</evidence>
<dbReference type="InterPro" id="IPR029056">
    <property type="entry name" value="Ribokinase-like"/>
</dbReference>
<dbReference type="PROSITE" id="PS00584">
    <property type="entry name" value="PFKB_KINASES_2"/>
    <property type="match status" value="1"/>
</dbReference>
<keyword evidence="8" id="KW-1185">Reference proteome</keyword>
<reference evidence="7 8" key="1">
    <citation type="submission" date="2021-06" db="EMBL/GenBank/DDBJ databases">
        <title>Actinoplanes lichenicola sp. nov., and Actinoplanes ovalisporus sp. nov., isolated from lichen in Thailand.</title>
        <authorList>
            <person name="Saeng-In P."/>
            <person name="Kanchanasin P."/>
            <person name="Yuki M."/>
            <person name="Kudo T."/>
            <person name="Ohkuma M."/>
            <person name="Phongsopitanun W."/>
            <person name="Tanasupawat S."/>
        </authorList>
    </citation>
    <scope>NUCLEOTIDE SEQUENCE [LARGE SCALE GENOMIC DNA]</scope>
    <source>
        <strain evidence="7 8">NBRC 110975</strain>
    </source>
</reference>
<evidence type="ECO:0000259" key="6">
    <source>
        <dbReference type="Pfam" id="PF00294"/>
    </source>
</evidence>
<dbReference type="InterPro" id="IPR002173">
    <property type="entry name" value="Carboh/pur_kinase_PfkB_CS"/>
</dbReference>
<dbReference type="EMBL" id="JAHKKG010000010">
    <property type="protein sequence ID" value="MBU2668023.1"/>
    <property type="molecule type" value="Genomic_DNA"/>
</dbReference>
<dbReference type="InterPro" id="IPR011611">
    <property type="entry name" value="PfkB_dom"/>
</dbReference>
<evidence type="ECO:0000256" key="3">
    <source>
        <dbReference type="ARBA" id="ARBA00022741"/>
    </source>
</evidence>
<organism evidence="7 8">
    <name type="scientific">Paractinoplanes bogorensis</name>
    <dbReference type="NCBI Taxonomy" id="1610840"/>
    <lineage>
        <taxon>Bacteria</taxon>
        <taxon>Bacillati</taxon>
        <taxon>Actinomycetota</taxon>
        <taxon>Actinomycetes</taxon>
        <taxon>Micromonosporales</taxon>
        <taxon>Micromonosporaceae</taxon>
        <taxon>Paractinoplanes</taxon>
    </lineage>
</organism>
<evidence type="ECO:0000256" key="4">
    <source>
        <dbReference type="ARBA" id="ARBA00022777"/>
    </source>
</evidence>
<evidence type="ECO:0000313" key="7">
    <source>
        <dbReference type="EMBL" id="MBU2668023.1"/>
    </source>
</evidence>
<accession>A0ABS5YX53</accession>
<protein>
    <recommendedName>
        <fullName evidence="6">Carbohydrate kinase PfkB domain-containing protein</fullName>
    </recommendedName>
</protein>
<gene>
    <name evidence="7" type="ORF">KOI35_31380</name>
</gene>
<name>A0ABS5YX53_9ACTN</name>
<dbReference type="InterPro" id="IPR050306">
    <property type="entry name" value="PfkB_Carbo_kinase"/>
</dbReference>
<keyword evidence="4" id="KW-0418">Kinase</keyword>
<evidence type="ECO:0000313" key="8">
    <source>
        <dbReference type="Proteomes" id="UP001519654"/>
    </source>
</evidence>
<dbReference type="Pfam" id="PF00294">
    <property type="entry name" value="PfkB"/>
    <property type="match status" value="1"/>
</dbReference>
<sequence>MLLIVGEAIVAFQRVDAEPYTGPWPSGSPAIAAYVAGRLGVPTVFVGGIGTDEHGRVMAGGLAAGGVDVEHLAVIDDAPTATAYITYHGADRSFDFRVDGSAATRVTERHLGDLPERARWLHLSGSALIFGEPLAGTTLAAVRRARAAGATISIDPNVRPDVLNETARDALIELLGLAHVVLPSEGELEALGVSASALVAAGAVVCTTFGEGGATVTDASGSVHVEALKVDAVDTDGAGDSFAAGFIAAALAGADPVDAARAGVRVAAAAVRTEGPMTVVPDRGLLAG</sequence>
<keyword evidence="2" id="KW-0808">Transferase</keyword>
<feature type="domain" description="Carbohydrate kinase PfkB" evidence="6">
    <location>
        <begin position="25"/>
        <end position="282"/>
    </location>
</feature>
<dbReference type="SUPFAM" id="SSF53613">
    <property type="entry name" value="Ribokinase-like"/>
    <property type="match status" value="1"/>
</dbReference>
<proteinExistence type="inferred from homology"/>